<proteinExistence type="inferred from homology"/>
<dbReference type="AlphaFoldDB" id="A0A1B1YQP3"/>
<dbReference type="PANTHER" id="PTHR12151">
    <property type="entry name" value="ELECTRON TRANSPORT PROTIN SCO1/SENC FAMILY MEMBER"/>
    <property type="match status" value="1"/>
</dbReference>
<dbReference type="PANTHER" id="PTHR12151:SF25">
    <property type="entry name" value="LINALOOL DEHYDRATASE_ISOMERASE DOMAIN-CONTAINING PROTEIN"/>
    <property type="match status" value="1"/>
</dbReference>
<sequence length="222" mass="23859">MRQPRHWACGVYRRPLLALFGALLAALLLLPLAGLAAPGGGTVITPPRPIATLSLVDQQGAPITPSTLSGRWTVLFFGFTHCPDVCPTTLARLAGVQRQLPEALRPKVRFMLVSVDPMRDTPQRLAQYVGQFGQGFVGATAPLGELAPLLRELGVSYAYTAQPAGEHAGHGAHADHGTPAYTVTHSETLYVLDPQARLHAVFTDPKDDYALLRDLSAWANQP</sequence>
<feature type="binding site" evidence="3">
    <location>
        <position position="82"/>
    </location>
    <ligand>
        <name>Cu cation</name>
        <dbReference type="ChEBI" id="CHEBI:23378"/>
    </ligand>
</feature>
<protein>
    <recommendedName>
        <fullName evidence="5">Thioredoxin domain-containing protein</fullName>
    </recommendedName>
</protein>
<dbReference type="STRING" id="1810504.PG2T_01920"/>
<evidence type="ECO:0000256" key="2">
    <source>
        <dbReference type="ARBA" id="ARBA00023008"/>
    </source>
</evidence>
<name>A0A1B1YQP3_9GAMM</name>
<comment type="similarity">
    <text evidence="1">Belongs to the SCO1/2 family.</text>
</comment>
<dbReference type="PROSITE" id="PS51352">
    <property type="entry name" value="THIOREDOXIN_2"/>
    <property type="match status" value="1"/>
</dbReference>
<evidence type="ECO:0000313" key="7">
    <source>
        <dbReference type="Proteomes" id="UP000092952"/>
    </source>
</evidence>
<dbReference type="InterPro" id="IPR036249">
    <property type="entry name" value="Thioredoxin-like_sf"/>
</dbReference>
<evidence type="ECO:0000256" key="1">
    <source>
        <dbReference type="ARBA" id="ARBA00010996"/>
    </source>
</evidence>
<keyword evidence="4" id="KW-1015">Disulfide bond</keyword>
<dbReference type="Gene3D" id="3.40.30.10">
    <property type="entry name" value="Glutaredoxin"/>
    <property type="match status" value="1"/>
</dbReference>
<keyword evidence="3" id="KW-0479">Metal-binding</keyword>
<dbReference type="GO" id="GO:0046872">
    <property type="term" value="F:metal ion binding"/>
    <property type="evidence" value="ECO:0007669"/>
    <property type="project" value="UniProtKB-KW"/>
</dbReference>
<feature type="binding site" evidence="3">
    <location>
        <position position="185"/>
    </location>
    <ligand>
        <name>Cu cation</name>
        <dbReference type="ChEBI" id="CHEBI:23378"/>
    </ligand>
</feature>
<dbReference type="Pfam" id="PF02630">
    <property type="entry name" value="SCO1-SenC"/>
    <property type="match status" value="1"/>
</dbReference>
<evidence type="ECO:0000259" key="5">
    <source>
        <dbReference type="PROSITE" id="PS51352"/>
    </source>
</evidence>
<gene>
    <name evidence="6" type="ORF">PG2T_01920</name>
</gene>
<feature type="disulfide bond" description="Redox-active" evidence="4">
    <location>
        <begin position="82"/>
        <end position="86"/>
    </location>
</feature>
<dbReference type="RefSeq" id="WP_068802578.1">
    <property type="nucleotide sequence ID" value="NZ_CP014671.1"/>
</dbReference>
<keyword evidence="2 3" id="KW-0186">Copper</keyword>
<dbReference type="InterPro" id="IPR003782">
    <property type="entry name" value="SCO1/SenC"/>
</dbReference>
<feature type="binding site" evidence="3">
    <location>
        <position position="86"/>
    </location>
    <ligand>
        <name>Cu cation</name>
        <dbReference type="ChEBI" id="CHEBI:23378"/>
    </ligand>
</feature>
<accession>A0A1B1YQP3</accession>
<reference evidence="7" key="1">
    <citation type="submission" date="2016-03" db="EMBL/GenBank/DDBJ databases">
        <title>Complete genome sequence of Solimmundus cernigliae, representing a novel lineage of polycyclic aromatic hydrocarbon degraders within the Gammaproteobacteria.</title>
        <authorList>
            <person name="Singleton D.R."/>
            <person name="Dickey A.N."/>
            <person name="Scholl E.H."/>
            <person name="Wright F.A."/>
            <person name="Aitken M.D."/>
        </authorList>
    </citation>
    <scope>NUCLEOTIDE SEQUENCE [LARGE SCALE GENOMIC DNA]</scope>
    <source>
        <strain evidence="7">TR3.2</strain>
    </source>
</reference>
<evidence type="ECO:0000256" key="4">
    <source>
        <dbReference type="PIRSR" id="PIRSR603782-2"/>
    </source>
</evidence>
<dbReference type="Proteomes" id="UP000092952">
    <property type="component" value="Chromosome"/>
</dbReference>
<dbReference type="InterPro" id="IPR013766">
    <property type="entry name" value="Thioredoxin_domain"/>
</dbReference>
<dbReference type="KEGG" id="gbi:PG2T_01920"/>
<dbReference type="CDD" id="cd02968">
    <property type="entry name" value="SCO"/>
    <property type="match status" value="1"/>
</dbReference>
<evidence type="ECO:0000256" key="3">
    <source>
        <dbReference type="PIRSR" id="PIRSR603782-1"/>
    </source>
</evidence>
<dbReference type="InParanoid" id="A0A1B1YQP3"/>
<feature type="domain" description="Thioredoxin" evidence="5">
    <location>
        <begin position="44"/>
        <end position="220"/>
    </location>
</feature>
<dbReference type="SUPFAM" id="SSF52833">
    <property type="entry name" value="Thioredoxin-like"/>
    <property type="match status" value="1"/>
</dbReference>
<evidence type="ECO:0000313" key="6">
    <source>
        <dbReference type="EMBL" id="ANX03066.1"/>
    </source>
</evidence>
<keyword evidence="7" id="KW-1185">Reference proteome</keyword>
<organism evidence="6 7">
    <name type="scientific">Immundisolibacter cernigliae</name>
    <dbReference type="NCBI Taxonomy" id="1810504"/>
    <lineage>
        <taxon>Bacteria</taxon>
        <taxon>Pseudomonadati</taxon>
        <taxon>Pseudomonadota</taxon>
        <taxon>Gammaproteobacteria</taxon>
        <taxon>Immundisolibacterales</taxon>
        <taxon>Immundisolibacteraceae</taxon>
        <taxon>Immundisolibacter</taxon>
    </lineage>
</organism>
<dbReference type="EMBL" id="CP014671">
    <property type="protein sequence ID" value="ANX03066.1"/>
    <property type="molecule type" value="Genomic_DNA"/>
</dbReference>